<comment type="caution">
    <text evidence="3">The sequence shown here is derived from an EMBL/GenBank/DDBJ whole genome shotgun (WGS) entry which is preliminary data.</text>
</comment>
<feature type="region of interest" description="Disordered" evidence="1">
    <location>
        <begin position="340"/>
        <end position="359"/>
    </location>
</feature>
<evidence type="ECO:0000313" key="4">
    <source>
        <dbReference type="Proteomes" id="UP000308802"/>
    </source>
</evidence>
<feature type="compositionally biased region" description="Basic and acidic residues" evidence="1">
    <location>
        <begin position="340"/>
        <end position="352"/>
    </location>
</feature>
<feature type="compositionally biased region" description="Basic and acidic residues" evidence="1">
    <location>
        <begin position="437"/>
        <end position="462"/>
    </location>
</feature>
<dbReference type="EMBL" id="QZAO01000031">
    <property type="protein sequence ID" value="THW77908.1"/>
    <property type="molecule type" value="Genomic_DNA"/>
</dbReference>
<feature type="compositionally biased region" description="Basic and acidic residues" evidence="1">
    <location>
        <begin position="504"/>
        <end position="519"/>
    </location>
</feature>
<feature type="signal peptide" evidence="2">
    <location>
        <begin position="1"/>
        <end position="22"/>
    </location>
</feature>
<organism evidence="3 4">
    <name type="scientific">Aureobasidium pullulans</name>
    <name type="common">Black yeast</name>
    <name type="synonym">Pullularia pullulans</name>
    <dbReference type="NCBI Taxonomy" id="5580"/>
    <lineage>
        <taxon>Eukaryota</taxon>
        <taxon>Fungi</taxon>
        <taxon>Dikarya</taxon>
        <taxon>Ascomycota</taxon>
        <taxon>Pezizomycotina</taxon>
        <taxon>Dothideomycetes</taxon>
        <taxon>Dothideomycetidae</taxon>
        <taxon>Dothideales</taxon>
        <taxon>Saccotheciaceae</taxon>
        <taxon>Aureobasidium</taxon>
    </lineage>
</organism>
<reference evidence="3 4" key="1">
    <citation type="submission" date="2018-10" db="EMBL/GenBank/DDBJ databases">
        <title>Fifty Aureobasidium pullulans genomes reveal a recombining polyextremotolerant generalist.</title>
        <authorList>
            <person name="Gostincar C."/>
            <person name="Turk M."/>
            <person name="Zajc J."/>
            <person name="Gunde-Cimerman N."/>
        </authorList>
    </citation>
    <scope>NUCLEOTIDE SEQUENCE [LARGE SCALE GENOMIC DNA]</scope>
    <source>
        <strain evidence="3 4">EXF-10659</strain>
    </source>
</reference>
<feature type="compositionally biased region" description="Polar residues" evidence="1">
    <location>
        <begin position="489"/>
        <end position="498"/>
    </location>
</feature>
<keyword evidence="2" id="KW-0732">Signal</keyword>
<evidence type="ECO:0000256" key="2">
    <source>
        <dbReference type="SAM" id="SignalP"/>
    </source>
</evidence>
<evidence type="ECO:0000256" key="1">
    <source>
        <dbReference type="SAM" id="MobiDB-lite"/>
    </source>
</evidence>
<feature type="region of interest" description="Disordered" evidence="1">
    <location>
        <begin position="428"/>
        <end position="462"/>
    </location>
</feature>
<accession>A0A4S9AEN5</accession>
<feature type="chain" id="PRO_5020336652" description="Ig-like domain-containing protein" evidence="2">
    <location>
        <begin position="23"/>
        <end position="621"/>
    </location>
</feature>
<dbReference type="AlphaFoldDB" id="A0A4S9AEN5"/>
<feature type="region of interest" description="Disordered" evidence="1">
    <location>
        <begin position="481"/>
        <end position="559"/>
    </location>
</feature>
<sequence>MFGPSFVSCLLPLSAFLGEATAALQPFRHEAVEVRRRQVGGGEDTPFQSSAAGSVLTYITPSPGGSPIPVTQQSQLVSSNVPIFTLCALPPEAFFPITATPTQTTAPYKNYSISIPPGPGTCTTIYSPTVTMVCATVLTGIDRMYSVTQCGQDITFSSDFGYVLATPSPTLRTATDSSGTAALITPAPTVQALTTYYVAPWAELTSAGPPTNVDRKICATYANGTEECVVEYYVWKTSLVTIPTSTVTSINLTTTVAGPSQIIVETFVANITEILTTFSMSTTMELTWSVETETTNIATRPTASTGPTVTQTYTPNDKYVYTPSYSDHLHIRWDDYHHSAHSASHDRSDGHHKSTTMSEQPWMKMTEFPNKEERARMRGPRKPRTLRVDIQATQPVQPAKPAYSTCLNDMQNFDKFWDAAPLGVRYDVNKPLPPLPDQKDQKTHSRRGSRCETPRTPMDKAAHWVKEKVFTPMKELFHPLEATEMITPRETQTMSGRTSSHKVRVMEQESPPRSRDSPSVDRQPNTPRHSRKPSGVSQRPTMFSHKSHASESSMSNSVRAALETSVGTAKDVGNRLGIGHESGRLIFSDTAPPDDQLVDKVLPYGAAPPSDNLMMIPSPTG</sequence>
<evidence type="ECO:0000313" key="3">
    <source>
        <dbReference type="EMBL" id="THW77908.1"/>
    </source>
</evidence>
<proteinExistence type="predicted"/>
<protein>
    <recommendedName>
        <fullName evidence="5">Ig-like domain-containing protein</fullName>
    </recommendedName>
</protein>
<gene>
    <name evidence="3" type="ORF">D6D19_01867</name>
</gene>
<name>A0A4S9AEN5_AURPU</name>
<evidence type="ECO:0008006" key="5">
    <source>
        <dbReference type="Google" id="ProtNLM"/>
    </source>
</evidence>
<dbReference type="Proteomes" id="UP000308802">
    <property type="component" value="Unassembled WGS sequence"/>
</dbReference>